<dbReference type="AlphaFoldDB" id="A0A5C8ZA87"/>
<accession>A0A5C8ZA87</accession>
<evidence type="ECO:0000313" key="2">
    <source>
        <dbReference type="Proteomes" id="UP000321764"/>
    </source>
</evidence>
<proteinExistence type="predicted"/>
<reference evidence="1 2" key="1">
    <citation type="submission" date="2019-07" db="EMBL/GenBank/DDBJ databases">
        <title>Reinekea sp. strain SSH23 genome sequencing and assembly.</title>
        <authorList>
            <person name="Kim I."/>
        </authorList>
    </citation>
    <scope>NUCLEOTIDE SEQUENCE [LARGE SCALE GENOMIC DNA]</scope>
    <source>
        <strain evidence="1 2">SSH23</strain>
    </source>
</reference>
<protein>
    <submittedName>
        <fullName evidence="1">Uncharacterized protein</fullName>
    </submittedName>
</protein>
<evidence type="ECO:0000313" key="1">
    <source>
        <dbReference type="EMBL" id="TXR54334.1"/>
    </source>
</evidence>
<dbReference type="EMBL" id="VKAD01000001">
    <property type="protein sequence ID" value="TXR54334.1"/>
    <property type="molecule type" value="Genomic_DNA"/>
</dbReference>
<comment type="caution">
    <text evidence="1">The sequence shown here is derived from an EMBL/GenBank/DDBJ whole genome shotgun (WGS) entry which is preliminary data.</text>
</comment>
<keyword evidence="2" id="KW-1185">Reference proteome</keyword>
<dbReference type="OrthoDB" id="5941093at2"/>
<name>A0A5C8ZA87_9GAMM</name>
<organism evidence="1 2">
    <name type="scientific">Reinekea thalattae</name>
    <dbReference type="NCBI Taxonomy" id="2593301"/>
    <lineage>
        <taxon>Bacteria</taxon>
        <taxon>Pseudomonadati</taxon>
        <taxon>Pseudomonadota</taxon>
        <taxon>Gammaproteobacteria</taxon>
        <taxon>Oceanospirillales</taxon>
        <taxon>Saccharospirillaceae</taxon>
        <taxon>Reinekea</taxon>
    </lineage>
</organism>
<gene>
    <name evidence="1" type="ORF">FME95_07300</name>
</gene>
<sequence>MTIPSINSLSSSAVSTTKLIREPLPTSSNNITDTTTQTSPNTADIEITIGSNVANSDSVNILGYELSGMEKYQTSEVYFTYDHSSTNEDSFITSALESNLDNYVYFDYKSQLGGILSNIGSFLDSGLSSLEQTSSKTLFSNTAEGFEPSSNIERTIENTNRESGYETELTLTTKDGDTLTFNLALDYTSGSLAEQQGSFSSKNIHISMSLDGDLSDEEKEAIAAFAKQLDGQINNIMSGGIVDFSKLDIFENDTIASVSVSSKAGLSEAYSLEITNTEEARNISYDSKYLDLDIELDPFGLPTNATDQNEALLGLLKTIEEGNDKAGDYRSHASALKKAVQSIFSNLPESNNFAPVAGGLLSGLPDFTIDYSSKGPGENNRPTEYVGMEISQNTLIDDNSNSYEIMQSYLYQLDYDNNNPLANKASRQDGEYISRTGHEEQTRVSHYEQKDGIVIDASIEKSATESSTERYIRYGSVVDSQTNVDSKSSVEDITEQAQQALAENEMLVVEDLMEHLQ</sequence>
<dbReference type="RefSeq" id="WP_147713732.1">
    <property type="nucleotide sequence ID" value="NZ_VKAD01000001.1"/>
</dbReference>
<dbReference type="Proteomes" id="UP000321764">
    <property type="component" value="Unassembled WGS sequence"/>
</dbReference>